<dbReference type="EMBL" id="CAJOAZ010033409">
    <property type="protein sequence ID" value="CAF4454569.1"/>
    <property type="molecule type" value="Genomic_DNA"/>
</dbReference>
<feature type="non-terminal residue" evidence="2">
    <location>
        <position position="1"/>
    </location>
</feature>
<organism evidence="2 3">
    <name type="scientific">Adineta steineri</name>
    <dbReference type="NCBI Taxonomy" id="433720"/>
    <lineage>
        <taxon>Eukaryota</taxon>
        <taxon>Metazoa</taxon>
        <taxon>Spiralia</taxon>
        <taxon>Gnathifera</taxon>
        <taxon>Rotifera</taxon>
        <taxon>Eurotatoria</taxon>
        <taxon>Bdelloidea</taxon>
        <taxon>Adinetida</taxon>
        <taxon>Adinetidae</taxon>
        <taxon>Adineta</taxon>
    </lineage>
</organism>
<dbReference type="Proteomes" id="UP000663844">
    <property type="component" value="Unassembled WGS sequence"/>
</dbReference>
<name>A0A820SRR4_9BILA</name>
<feature type="compositionally biased region" description="Low complexity" evidence="1">
    <location>
        <begin position="1"/>
        <end position="14"/>
    </location>
</feature>
<dbReference type="AlphaFoldDB" id="A0A820SRR4"/>
<reference evidence="2" key="1">
    <citation type="submission" date="2021-02" db="EMBL/GenBank/DDBJ databases">
        <authorList>
            <person name="Nowell W R."/>
        </authorList>
    </citation>
    <scope>NUCLEOTIDE SEQUENCE</scope>
</reference>
<sequence>MDTDTDQQQLLSDSSVHRNDTTITEETLLIDDQPNQDGGKDTALDWSTSMISEICREGDLVRLRD</sequence>
<accession>A0A820SRR4</accession>
<evidence type="ECO:0000313" key="3">
    <source>
        <dbReference type="Proteomes" id="UP000663844"/>
    </source>
</evidence>
<evidence type="ECO:0000256" key="1">
    <source>
        <dbReference type="SAM" id="MobiDB-lite"/>
    </source>
</evidence>
<gene>
    <name evidence="2" type="ORF">OXD698_LOCUS54603</name>
</gene>
<evidence type="ECO:0000313" key="2">
    <source>
        <dbReference type="EMBL" id="CAF4454569.1"/>
    </source>
</evidence>
<proteinExistence type="predicted"/>
<protein>
    <submittedName>
        <fullName evidence="2">Uncharacterized protein</fullName>
    </submittedName>
</protein>
<feature type="region of interest" description="Disordered" evidence="1">
    <location>
        <begin position="1"/>
        <end position="44"/>
    </location>
</feature>
<comment type="caution">
    <text evidence="2">The sequence shown here is derived from an EMBL/GenBank/DDBJ whole genome shotgun (WGS) entry which is preliminary data.</text>
</comment>